<dbReference type="Proteomes" id="UP000265520">
    <property type="component" value="Unassembled WGS sequence"/>
</dbReference>
<proteinExistence type="predicted"/>
<evidence type="ECO:0000313" key="1">
    <source>
        <dbReference type="EMBL" id="MCH80550.1"/>
    </source>
</evidence>
<dbReference type="AlphaFoldDB" id="A0A392LZV2"/>
<organism evidence="1 2">
    <name type="scientific">Trifolium medium</name>
    <dbReference type="NCBI Taxonomy" id="97028"/>
    <lineage>
        <taxon>Eukaryota</taxon>
        <taxon>Viridiplantae</taxon>
        <taxon>Streptophyta</taxon>
        <taxon>Embryophyta</taxon>
        <taxon>Tracheophyta</taxon>
        <taxon>Spermatophyta</taxon>
        <taxon>Magnoliopsida</taxon>
        <taxon>eudicotyledons</taxon>
        <taxon>Gunneridae</taxon>
        <taxon>Pentapetalae</taxon>
        <taxon>rosids</taxon>
        <taxon>fabids</taxon>
        <taxon>Fabales</taxon>
        <taxon>Fabaceae</taxon>
        <taxon>Papilionoideae</taxon>
        <taxon>50 kb inversion clade</taxon>
        <taxon>NPAAA clade</taxon>
        <taxon>Hologalegina</taxon>
        <taxon>IRL clade</taxon>
        <taxon>Trifolieae</taxon>
        <taxon>Trifolium</taxon>
    </lineage>
</organism>
<sequence length="69" mass="8224">MSDQSSLERKDRRKWIPEKSASYTVNSMYCFLQSQTVLEAIDDYTLQAIHKLWMKPSKVENINHLFFIL</sequence>
<keyword evidence="2" id="KW-1185">Reference proteome</keyword>
<gene>
    <name evidence="1" type="ORF">A2U01_0001320</name>
</gene>
<evidence type="ECO:0000313" key="2">
    <source>
        <dbReference type="Proteomes" id="UP000265520"/>
    </source>
</evidence>
<dbReference type="EMBL" id="LXQA010001180">
    <property type="protein sequence ID" value="MCH80550.1"/>
    <property type="molecule type" value="Genomic_DNA"/>
</dbReference>
<name>A0A392LZV2_9FABA</name>
<reference evidence="1 2" key="1">
    <citation type="journal article" date="2018" name="Front. Plant Sci.">
        <title>Red Clover (Trifolium pratense) and Zigzag Clover (T. medium) - A Picture of Genomic Similarities and Differences.</title>
        <authorList>
            <person name="Dluhosova J."/>
            <person name="Istvanek J."/>
            <person name="Nedelnik J."/>
            <person name="Repkova J."/>
        </authorList>
    </citation>
    <scope>NUCLEOTIDE SEQUENCE [LARGE SCALE GENOMIC DNA]</scope>
    <source>
        <strain evidence="2">cv. 10/8</strain>
        <tissue evidence="1">Leaf</tissue>
    </source>
</reference>
<accession>A0A392LZV2</accession>
<comment type="caution">
    <text evidence="1">The sequence shown here is derived from an EMBL/GenBank/DDBJ whole genome shotgun (WGS) entry which is preliminary data.</text>
</comment>
<protein>
    <submittedName>
        <fullName evidence="1">Uncharacterized protein</fullName>
    </submittedName>
</protein>